<dbReference type="GO" id="GO:0003964">
    <property type="term" value="F:RNA-directed DNA polymerase activity"/>
    <property type="evidence" value="ECO:0007669"/>
    <property type="project" value="UniProtKB-KW"/>
</dbReference>
<keyword evidence="1" id="KW-0175">Coiled coil</keyword>
<organism evidence="2">
    <name type="scientific">Tanacetum cinerariifolium</name>
    <name type="common">Dalmatian daisy</name>
    <name type="synonym">Chrysanthemum cinerariifolium</name>
    <dbReference type="NCBI Taxonomy" id="118510"/>
    <lineage>
        <taxon>Eukaryota</taxon>
        <taxon>Viridiplantae</taxon>
        <taxon>Streptophyta</taxon>
        <taxon>Embryophyta</taxon>
        <taxon>Tracheophyta</taxon>
        <taxon>Spermatophyta</taxon>
        <taxon>Magnoliopsida</taxon>
        <taxon>eudicotyledons</taxon>
        <taxon>Gunneridae</taxon>
        <taxon>Pentapetalae</taxon>
        <taxon>asterids</taxon>
        <taxon>campanulids</taxon>
        <taxon>Asterales</taxon>
        <taxon>Asteraceae</taxon>
        <taxon>Asteroideae</taxon>
        <taxon>Anthemideae</taxon>
        <taxon>Anthemidinae</taxon>
        <taxon>Tanacetum</taxon>
    </lineage>
</organism>
<accession>A0A6L2M004</accession>
<name>A0A6L2M004_TANCI</name>
<feature type="coiled-coil region" evidence="1">
    <location>
        <begin position="93"/>
        <end position="120"/>
    </location>
</feature>
<gene>
    <name evidence="2" type="ORF">Tci_037703</name>
</gene>
<evidence type="ECO:0000313" key="2">
    <source>
        <dbReference type="EMBL" id="GEU65725.1"/>
    </source>
</evidence>
<sequence length="165" mass="19247">MGTWTPSSTKLPIISVYAPQELPEKRKLWGYISSLINRWYCETAILDDFNKVRMEQERFESNGFICMKKKLQLLKNAIKTWIKENKRNFNEAKLSIQNKLKEADKAIDQVRENADILNQQGDENSKYFHGILNSKRSQLAIHEILKDGDWIVELITDVTGSQNEE</sequence>
<keyword evidence="2" id="KW-0548">Nucleotidyltransferase</keyword>
<dbReference type="AlphaFoldDB" id="A0A6L2M004"/>
<protein>
    <submittedName>
        <fullName evidence="2">RNA-directed DNA polymerase, eukaryota</fullName>
    </submittedName>
</protein>
<reference evidence="2" key="1">
    <citation type="journal article" date="2019" name="Sci. Rep.">
        <title>Draft genome of Tanacetum cinerariifolium, the natural source of mosquito coil.</title>
        <authorList>
            <person name="Yamashiro T."/>
            <person name="Shiraishi A."/>
            <person name="Satake H."/>
            <person name="Nakayama K."/>
        </authorList>
    </citation>
    <scope>NUCLEOTIDE SEQUENCE</scope>
</reference>
<dbReference type="EMBL" id="BKCJ010005256">
    <property type="protein sequence ID" value="GEU65725.1"/>
    <property type="molecule type" value="Genomic_DNA"/>
</dbReference>
<keyword evidence="2" id="KW-0695">RNA-directed DNA polymerase</keyword>
<proteinExistence type="predicted"/>
<evidence type="ECO:0000256" key="1">
    <source>
        <dbReference type="SAM" id="Coils"/>
    </source>
</evidence>
<comment type="caution">
    <text evidence="2">The sequence shown here is derived from an EMBL/GenBank/DDBJ whole genome shotgun (WGS) entry which is preliminary data.</text>
</comment>
<keyword evidence="2" id="KW-0808">Transferase</keyword>